<evidence type="ECO:0000313" key="2">
    <source>
        <dbReference type="Proteomes" id="UP000199513"/>
    </source>
</evidence>
<gene>
    <name evidence="1" type="ORF">SAMN04488541_1001142</name>
</gene>
<keyword evidence="2" id="KW-1185">Reference proteome</keyword>
<name>A0A1I2AEV4_9BACT</name>
<sequence>MNKKYLLAFAFLFVFLLCFLPFTSYATHIVGGELEMTHISMNNYRFRLILYFDAVNGNPGALDQNVNVHTFAKTGNRFVRSYLLPLTSNTLVNYTNPACAVGSLVTRRIVYERTFTLNPNEYADQGGYYAVWERCCRNGVIDNIVNPGGAGQAFYMEFPPLIRNGQRFLNSSPQLFPPLSDYACVNQPFFFNFTGTDPDGDRLEYSLKAPTNGFSSVQNPLPPNPIAGPYPSVRFISGIGVNNMIPGNPPLSIDATGIIRLNASRTGLFVFAVSVKEFRNGVQIGEVVREFQLMVLDCRTANPPVGRIADPANPARFLTDRDTIKFKQGEANRCTNLRITDIDPNTVIKLRTLDVRGTGAGITLSAMGGNIPNANSALNIQVCAPECPLPNGGLYSTDIIIEDNSCAVPLLDTVRINMLIEPKKQDPPIITTSLAKYDSLKKEYTIEIEQGEPINFEAIARDLQNEQINLTVQGLIAGMNFPNSLSGGSPLRGSFSWTPPCNLLQPNEDEREFVLTFNSTKKPKCEQEIKSTTTVRIIVKKKKQNNPAVLSANLVFDPVRQMYVDTVFIGQTTTFTVRGTDQDKNDSLALSAKGVGFDMASVRANFPTRGGISSVSQMFSWQPPCDIFQNSNLDSKEFIFDLNLKEYNRCKILLADSIVKVAILVQRKENQKPIVTPEIQYDAARQVYVAEAFVGDRLNFFVRGDDPEKDSITMTYQLLGGGNAQALGMSYPTLSGRPILRNRFNWQIPCDALKDTINPQEYTLLFLVRDKDFCGQAKTDTAKVILTVKPRTTPNRPPRVSTNLPFDEKEKVYVDTVYIGNSINFNVLASDVDRDSVVIEGLPEGFRFSDFRMVFRDTSGIAPLTAPFRWRTTCDMLNLALGEFQKEFLITFKTRDFRLCQRTFRDSVKVKLVLIYRAANNRQPKISTDLVQNPNTFVYFKEVIVGETIRFNLLGEDADRDSVIITGKGIGFNFKDVGIQFNDTKGVAPLVVPFTWQTACALLQGKFDAPKDFDMIFSINDLRPCNLNKYDSIRVKIRIYPRPNPNPPKLVADLNYDQAKREYFASVAPRQSLNFRLTGTDPDRDIISITGNGIGYDFKDFNMQFTPVTGTSPQTTTFSWDTDCDMLARRSEYPMQFIVKDQNSCGVEKADTIRVRVILEDFSEDVNFQPPNVFTPNGDGKNDTYTIPNLPPDTCNDEFEKIEIYNRWGTLVFSSTDRNFAWTGGDFPAGVYFYHLFYKKKTFKGTVTMLRGN</sequence>
<dbReference type="STRING" id="1003.SAMN04488541_1001142"/>
<dbReference type="InterPro" id="IPR026341">
    <property type="entry name" value="T9SS_type_B"/>
</dbReference>
<organism evidence="1 2">
    <name type="scientific">Thermoflexibacter ruber</name>
    <dbReference type="NCBI Taxonomy" id="1003"/>
    <lineage>
        <taxon>Bacteria</taxon>
        <taxon>Pseudomonadati</taxon>
        <taxon>Bacteroidota</taxon>
        <taxon>Cytophagia</taxon>
        <taxon>Cytophagales</taxon>
        <taxon>Thermoflexibacteraceae</taxon>
        <taxon>Thermoflexibacter</taxon>
    </lineage>
</organism>
<evidence type="ECO:0000313" key="1">
    <source>
        <dbReference type="EMBL" id="SFE42402.1"/>
    </source>
</evidence>
<dbReference type="NCBIfam" id="TIGR04131">
    <property type="entry name" value="Bac_Flav_CTERM"/>
    <property type="match status" value="1"/>
</dbReference>
<dbReference type="Proteomes" id="UP000199513">
    <property type="component" value="Unassembled WGS sequence"/>
</dbReference>
<protein>
    <submittedName>
        <fullName evidence="1">Gliding motility-associated C-terminal domain-containing protein</fullName>
    </submittedName>
</protein>
<accession>A0A1I2AEV4</accession>
<dbReference type="EMBL" id="FONY01000001">
    <property type="protein sequence ID" value="SFE42402.1"/>
    <property type="molecule type" value="Genomic_DNA"/>
</dbReference>
<dbReference type="Pfam" id="PF13585">
    <property type="entry name" value="CHU_C"/>
    <property type="match status" value="1"/>
</dbReference>
<proteinExistence type="predicted"/>
<dbReference type="RefSeq" id="WP_091538349.1">
    <property type="nucleotide sequence ID" value="NZ_FONY01000001.1"/>
</dbReference>
<reference evidence="2" key="1">
    <citation type="submission" date="2016-10" db="EMBL/GenBank/DDBJ databases">
        <authorList>
            <person name="Varghese N."/>
            <person name="Submissions S."/>
        </authorList>
    </citation>
    <scope>NUCLEOTIDE SEQUENCE [LARGE SCALE GENOMIC DNA]</scope>
    <source>
        <strain>GEY</strain>
        <strain evidence="2">DSM 9560</strain>
    </source>
</reference>
<dbReference type="AlphaFoldDB" id="A0A1I2AEV4"/>